<proteinExistence type="predicted"/>
<dbReference type="EMBL" id="AKWF02000093">
    <property type="protein sequence ID" value="EMO61730.1"/>
    <property type="molecule type" value="Genomic_DNA"/>
</dbReference>
<keyword evidence="1" id="KW-0812">Transmembrane</keyword>
<comment type="caution">
    <text evidence="2">The sequence shown here is derived from an EMBL/GenBank/DDBJ whole genome shotgun (WGS) entry which is preliminary data.</text>
</comment>
<protein>
    <submittedName>
        <fullName evidence="2">Uncharacterized protein</fullName>
    </submittedName>
</protein>
<evidence type="ECO:0000256" key="1">
    <source>
        <dbReference type="SAM" id="Phobius"/>
    </source>
</evidence>
<keyword evidence="1" id="KW-1133">Transmembrane helix</keyword>
<dbReference type="Proteomes" id="UP000012159">
    <property type="component" value="Unassembled WGS sequence"/>
</dbReference>
<accession>M6VXZ7</accession>
<evidence type="ECO:0000313" key="3">
    <source>
        <dbReference type="Proteomes" id="UP000012159"/>
    </source>
</evidence>
<name>M6VXZ7_LEPBO</name>
<organism evidence="2 3">
    <name type="scientific">Leptospira borgpetersenii serovar Pomona str. 200901868</name>
    <dbReference type="NCBI Taxonomy" id="1192866"/>
    <lineage>
        <taxon>Bacteria</taxon>
        <taxon>Pseudomonadati</taxon>
        <taxon>Spirochaetota</taxon>
        <taxon>Spirochaetia</taxon>
        <taxon>Leptospirales</taxon>
        <taxon>Leptospiraceae</taxon>
        <taxon>Leptospira</taxon>
    </lineage>
</organism>
<dbReference type="AlphaFoldDB" id="M6VXZ7"/>
<dbReference type="STRING" id="1192866.LEP1GSC133_0413"/>
<keyword evidence="1" id="KW-0472">Membrane</keyword>
<gene>
    <name evidence="2" type="ORF">LEP1GSC133_0413</name>
</gene>
<evidence type="ECO:0000313" key="2">
    <source>
        <dbReference type="EMBL" id="EMO61730.1"/>
    </source>
</evidence>
<reference evidence="2 3" key="1">
    <citation type="submission" date="2013-01" db="EMBL/GenBank/DDBJ databases">
        <authorList>
            <person name="Harkins D.M."/>
            <person name="Durkin A.S."/>
            <person name="Brinkac L.M."/>
            <person name="Haft D.H."/>
            <person name="Selengut J.D."/>
            <person name="Sanka R."/>
            <person name="DePew J."/>
            <person name="Purushe J."/>
            <person name="Picardeau M."/>
            <person name="Werts C."/>
            <person name="Goarant C."/>
            <person name="Vinetz J.M."/>
            <person name="Sutton G.G."/>
            <person name="Nierman W.C."/>
            <person name="Fouts D.E."/>
        </authorList>
    </citation>
    <scope>NUCLEOTIDE SEQUENCE [LARGE SCALE GENOMIC DNA]</scope>
    <source>
        <strain evidence="2 3">200901868</strain>
    </source>
</reference>
<feature type="transmembrane region" description="Helical" evidence="1">
    <location>
        <begin position="16"/>
        <end position="38"/>
    </location>
</feature>
<sequence length="51" mass="6279">MSSVCFVSLIPLLFPYILYFEFILFQFQLSFYQILSFYHMRLLSWIQLPSF</sequence>